<dbReference type="GO" id="GO:0005737">
    <property type="term" value="C:cytoplasm"/>
    <property type="evidence" value="ECO:0007669"/>
    <property type="project" value="UniProtKB-SubCell"/>
</dbReference>
<keyword evidence="11 15" id="KW-0238">DNA-binding</keyword>
<dbReference type="EC" id="2.7.7.7" evidence="14"/>
<keyword evidence="16" id="KW-0175">Coiled coil</keyword>
<keyword evidence="7 14" id="KW-0540">Nuclease</keyword>
<accession>A0A1C0AA20</accession>
<dbReference type="GO" id="GO:0008408">
    <property type="term" value="F:3'-5' exonuclease activity"/>
    <property type="evidence" value="ECO:0007669"/>
    <property type="project" value="UniProtKB-UniRule"/>
</dbReference>
<dbReference type="InterPro" id="IPR024754">
    <property type="entry name" value="DNA_PolC-like_N_II"/>
</dbReference>
<dbReference type="GO" id="GO:0006261">
    <property type="term" value="P:DNA-templated DNA replication"/>
    <property type="evidence" value="ECO:0007669"/>
    <property type="project" value="UniProtKB-UniRule"/>
</dbReference>
<dbReference type="CDD" id="cd07435">
    <property type="entry name" value="PHP_PolIIIA_POLC"/>
    <property type="match status" value="1"/>
</dbReference>
<dbReference type="PANTHER" id="PTHR32294:SF5">
    <property type="entry name" value="DNA POLYMERASE III POLC-TYPE"/>
    <property type="match status" value="1"/>
</dbReference>
<evidence type="ECO:0000313" key="19">
    <source>
        <dbReference type="EMBL" id="OCL27131.1"/>
    </source>
</evidence>
<dbReference type="Gene3D" id="3.30.420.10">
    <property type="entry name" value="Ribonuclease H-like superfamily/Ribonuclease H"/>
    <property type="match status" value="1"/>
</dbReference>
<dbReference type="NCBIfam" id="TIGR00573">
    <property type="entry name" value="dnaq"/>
    <property type="match status" value="1"/>
</dbReference>
<comment type="caution">
    <text evidence="19">The sequence shown here is derived from an EMBL/GenBank/DDBJ whole genome shotgun (WGS) entry which is preliminary data.</text>
</comment>
<dbReference type="InterPro" id="IPR004365">
    <property type="entry name" value="NA-bd_OB_tRNA"/>
</dbReference>
<dbReference type="GO" id="GO:0003887">
    <property type="term" value="F:DNA-directed DNA polymerase activity"/>
    <property type="evidence" value="ECO:0007669"/>
    <property type="project" value="UniProtKB-UniRule"/>
</dbReference>
<dbReference type="InterPro" id="IPR003141">
    <property type="entry name" value="Pol/His_phosphatase_N"/>
</dbReference>
<dbReference type="InterPro" id="IPR012337">
    <property type="entry name" value="RNaseH-like_sf"/>
</dbReference>
<feature type="coiled-coil region" evidence="16">
    <location>
        <begin position="166"/>
        <end position="193"/>
    </location>
</feature>
<dbReference type="Gene3D" id="2.40.50.140">
    <property type="entry name" value="Nucleic acid-binding proteins"/>
    <property type="match status" value="1"/>
</dbReference>
<dbReference type="Gene3D" id="3.20.20.140">
    <property type="entry name" value="Metal-dependent hydrolases"/>
    <property type="match status" value="2"/>
</dbReference>
<comment type="catalytic activity">
    <reaction evidence="13 14">
        <text>DNA(n) + a 2'-deoxyribonucleoside 5'-triphosphate = DNA(n+1) + diphosphate</text>
        <dbReference type="Rhea" id="RHEA:22508"/>
        <dbReference type="Rhea" id="RHEA-COMP:17339"/>
        <dbReference type="Rhea" id="RHEA-COMP:17340"/>
        <dbReference type="ChEBI" id="CHEBI:33019"/>
        <dbReference type="ChEBI" id="CHEBI:61560"/>
        <dbReference type="ChEBI" id="CHEBI:173112"/>
        <dbReference type="EC" id="2.7.7.7"/>
    </reaction>
</comment>
<keyword evidence="6 14" id="KW-0235">DNA replication</keyword>
<evidence type="ECO:0000256" key="2">
    <source>
        <dbReference type="ARBA" id="ARBA00004496"/>
    </source>
</evidence>
<name>A0A1C0AA20_9FIRM</name>
<dbReference type="CDD" id="cd04484">
    <property type="entry name" value="polC_OBF"/>
    <property type="match status" value="1"/>
</dbReference>
<dbReference type="PANTHER" id="PTHR32294">
    <property type="entry name" value="DNA POLYMERASE III SUBUNIT ALPHA"/>
    <property type="match status" value="1"/>
</dbReference>
<dbReference type="HAMAP" id="MF_00356">
    <property type="entry name" value="DNApol_PolC"/>
    <property type="match status" value="1"/>
</dbReference>
<keyword evidence="9 14" id="KW-0269">Exonuclease</keyword>
<evidence type="ECO:0000259" key="18">
    <source>
        <dbReference type="SMART" id="SM00481"/>
    </source>
</evidence>
<evidence type="ECO:0000256" key="9">
    <source>
        <dbReference type="ARBA" id="ARBA00022839"/>
    </source>
</evidence>
<evidence type="ECO:0000256" key="8">
    <source>
        <dbReference type="ARBA" id="ARBA00022801"/>
    </source>
</evidence>
<evidence type="ECO:0000259" key="17">
    <source>
        <dbReference type="SMART" id="SM00479"/>
    </source>
</evidence>
<keyword evidence="4 14" id="KW-0808">Transferase</keyword>
<dbReference type="Pfam" id="PF07733">
    <property type="entry name" value="DNA_pol3_alpha"/>
    <property type="match status" value="2"/>
</dbReference>
<protein>
    <recommendedName>
        <fullName evidence="14">DNA polymerase III PolC-type</fullName>
        <shortName evidence="14">PolIII</shortName>
        <ecNumber evidence="14">2.7.7.7</ecNumber>
    </recommendedName>
</protein>
<evidence type="ECO:0000256" key="15">
    <source>
        <dbReference type="PROSITE-ProRule" id="PRU00252"/>
    </source>
</evidence>
<feature type="domain" description="Polymerase/histidinol phosphatase N-terminal" evidence="18">
    <location>
        <begin position="350"/>
        <end position="417"/>
    </location>
</feature>
<dbReference type="SUPFAM" id="SSF50249">
    <property type="entry name" value="Nucleic acid-binding proteins"/>
    <property type="match status" value="1"/>
</dbReference>
<dbReference type="InterPro" id="IPR036397">
    <property type="entry name" value="RNaseH_sf"/>
</dbReference>
<dbReference type="InterPro" id="IPR044923">
    <property type="entry name" value="PolC_middle_finger_sf"/>
</dbReference>
<proteinExistence type="inferred from homology"/>
<dbReference type="OrthoDB" id="9804290at2"/>
<dbReference type="SMART" id="SM00479">
    <property type="entry name" value="EXOIII"/>
    <property type="match status" value="1"/>
</dbReference>
<evidence type="ECO:0000256" key="1">
    <source>
        <dbReference type="ARBA" id="ARBA00003452"/>
    </source>
</evidence>
<dbReference type="PROSITE" id="PS50935">
    <property type="entry name" value="SSB"/>
    <property type="match status" value="1"/>
</dbReference>
<keyword evidence="8 14" id="KW-0378">Hydrolase</keyword>
<evidence type="ECO:0000256" key="14">
    <source>
        <dbReference type="HAMAP-Rule" id="MF_00356"/>
    </source>
</evidence>
<sequence length="1449" mass="163727">MPKVLIKAEDTNVFKEKLKEKLSVSKGLLDTIRIKRVEVNLTANHCKVDLKVPKSIDLDPIVKNIGNELFAEGEFQYTLNYYDPDLPLELILKNYWEEIIQKVREEVPQTNGWLSLSRWNLNNDILIVEVKNKVAIEVLNNKKCDNILQEIIEEEYGKRVKVNFVLGDFEEELSEMEDQMAKEKDEYMNSLVQSISQIEKGNGSTTNNSNNFNNYNNSSYNYKAKSKNSNDPNVWLGRKFDGDPIAISEIVGEDNNVILQGKIFEIDIRELKSGRNLVIFSISDQSDSITIKVFENKGDNLSQKISKGKWVKVRGRVQHDKYDQELSMMANDVIPITVEGKKDEAKEKRIELHLHTKMSAMDAIVDVKTVIKRAIEWGHPAIAITDHGVVQSFPDAYNASRGEDIKVIYGLEAYLVDDGEPIIINPADKGLDEETYVVFDLETTGFNPHNNEIIEIGAAKVKNGEIVDIYQSFVKPERGIPTKITELTGIDNQMVADAPKLAEVIDQFLEFIEGATIVAHNLSFDLSFIEDKLRRLDKGNLSNPAMDTLNLARALVPDLKSYKLNKLADYFNKDLENHHRASDDAKVTAEILLELIELIKEEDISKLTEINQLTSEIDYKRIYPHHTTILVKNQKGLKNLYKLVSKSHIENFYKKPRILKSDLLEKREGLIVGSACEAGLLYKEILRGKPDNELEKLAKFYDYLEIQPIGNNKFLLEKGEVNSLEELQDINRKIYELGKRLGKPVIAAGDVHFLDPEDSIYRQILMEGQGFSDAADQAPLYFRTTSEMLAEFDYFGEEIAKELVIYNPQKIADMVEEVEIIPDKLFTPTIEGADEEIRSMAYNKAKEWYGEQLPELVEKRLERELNSIIGNGYAVIYLTSQKLVKKSLDDGYLVGSRGSVGSSFAATMTGITEVNPLPPHYRCSECKYSEFITDGSVGVGADLDDKDCPECGVPLIKDGFDIPFEVFLGFKGDKVPDIDLNFSGEYQPEVHKYTETLFGKDYVYRAGTISTIAERTAYGFVKGHAEDNALILRKAEITRLASGCTGVKRTTGQHPGGQIVVPSDMEIYDFTPIQKPANDMDTDTLTTHFDFHSIHDNLLKLDILGHDDPTSIRMLQDITGIDPKEIPLDDPQTMGIFSSVEPLGVTEEEIGVKIGTLGIPEFGTSFVRGMLRETLPTTFAELVRISGLSHGTDVWLNNAQDFIKAGVAELSEVISVRDDIMNYLIHKGIEPSEAFWMMEHVRKGKGLTEEEEKVMKEHNVPDWYIESCKRIKYMFPKAHAAAYVMMAFRIAYFKVHYPEAFYNTYFTIKADDFDAQIVLQGREFVEKKIQEIKMKGNDATAKDKNTLTVLEIVVEAMARGIKFTQVDVYKSKAKEFQITKEGLLPPFISLQGLGQSAAENLVKSREEGEFTSIEDLSNRAGLSKTVIEVMKEHGSLDGWPETNQLSLFG</sequence>
<dbReference type="InterPro" id="IPR029460">
    <property type="entry name" value="DNAPol_HHH"/>
</dbReference>
<keyword evidence="3 14" id="KW-0963">Cytoplasm</keyword>
<evidence type="ECO:0000256" key="6">
    <source>
        <dbReference type="ARBA" id="ARBA00022705"/>
    </source>
</evidence>
<dbReference type="InterPro" id="IPR040982">
    <property type="entry name" value="DNA_pol3_finger"/>
</dbReference>
<gene>
    <name evidence="14 19" type="primary">polC</name>
    <name evidence="19" type="ORF">U472_06520</name>
</gene>
<evidence type="ECO:0000256" key="5">
    <source>
        <dbReference type="ARBA" id="ARBA00022695"/>
    </source>
</evidence>
<dbReference type="InterPro" id="IPR006308">
    <property type="entry name" value="Pol_III_a_PolC-type_gram_pos"/>
</dbReference>
<dbReference type="Pfam" id="PF17657">
    <property type="entry name" value="DNA_pol3_finger"/>
    <property type="match status" value="1"/>
</dbReference>
<evidence type="ECO:0000256" key="12">
    <source>
        <dbReference type="ARBA" id="ARBA00025611"/>
    </source>
</evidence>
<dbReference type="NCBIfam" id="TIGR01405">
    <property type="entry name" value="polC_Gram_pos"/>
    <property type="match status" value="1"/>
</dbReference>
<evidence type="ECO:0000256" key="3">
    <source>
        <dbReference type="ARBA" id="ARBA00022490"/>
    </source>
</evidence>
<evidence type="ECO:0000256" key="13">
    <source>
        <dbReference type="ARBA" id="ARBA00049244"/>
    </source>
</evidence>
<dbReference type="InterPro" id="IPR013520">
    <property type="entry name" value="Ribonucl_H"/>
</dbReference>
<evidence type="ECO:0000256" key="4">
    <source>
        <dbReference type="ARBA" id="ARBA00022679"/>
    </source>
</evidence>
<evidence type="ECO:0000313" key="20">
    <source>
        <dbReference type="Proteomes" id="UP000093514"/>
    </source>
</evidence>
<reference evidence="20" key="1">
    <citation type="submission" date="2016-07" db="EMBL/GenBank/DDBJ databases">
        <authorList>
            <person name="Florea S."/>
            <person name="Webb J.S."/>
            <person name="Jaromczyk J."/>
            <person name="Schardl C.L."/>
        </authorList>
    </citation>
    <scope>NUCLEOTIDE SEQUENCE [LARGE SCALE GENOMIC DNA]</scope>
    <source>
        <strain evidence="20">Z6</strain>
    </source>
</reference>
<dbReference type="GO" id="GO:0003697">
    <property type="term" value="F:single-stranded DNA binding"/>
    <property type="evidence" value="ECO:0007669"/>
    <property type="project" value="InterPro"/>
</dbReference>
<feature type="domain" description="Exonuclease" evidence="17">
    <location>
        <begin position="435"/>
        <end position="601"/>
    </location>
</feature>
<dbReference type="NCBIfam" id="NF001688">
    <property type="entry name" value="PRK00448.1"/>
    <property type="match status" value="1"/>
</dbReference>
<dbReference type="Gene3D" id="3.30.1900.20">
    <property type="match status" value="2"/>
</dbReference>
<dbReference type="FunFam" id="3.30.420.10:FF:000045">
    <property type="entry name" value="3'-5' exonuclease DinG"/>
    <property type="match status" value="1"/>
</dbReference>
<evidence type="ECO:0000256" key="16">
    <source>
        <dbReference type="SAM" id="Coils"/>
    </source>
</evidence>
<comment type="function">
    <text evidence="12">DNA polymerase III is a complex, multichain enzyme responsible for most of the replicative synthesis in bacteria. This DNA polymerase also exhibits 3' to 5' exonuclease activity. The alpha chain is the DNA polymerase.</text>
</comment>
<dbReference type="Pfam" id="PF14579">
    <property type="entry name" value="HHH_6"/>
    <property type="match status" value="1"/>
</dbReference>
<evidence type="ECO:0000256" key="11">
    <source>
        <dbReference type="ARBA" id="ARBA00023125"/>
    </source>
</evidence>
<dbReference type="SUPFAM" id="SSF53098">
    <property type="entry name" value="Ribonuclease H-like"/>
    <property type="match status" value="1"/>
</dbReference>
<dbReference type="RefSeq" id="WP_068716708.1">
    <property type="nucleotide sequence ID" value="NZ_LWDV01000008.1"/>
</dbReference>
<keyword evidence="10 14" id="KW-0239">DNA-directed DNA polymerase</keyword>
<dbReference type="Gene3D" id="3.30.300.180">
    <property type="match status" value="1"/>
</dbReference>
<dbReference type="Proteomes" id="UP000093514">
    <property type="component" value="Unassembled WGS sequence"/>
</dbReference>
<dbReference type="SUPFAM" id="SSF81585">
    <property type="entry name" value="PsbU/PolX domain-like"/>
    <property type="match status" value="1"/>
</dbReference>
<evidence type="ECO:0000256" key="10">
    <source>
        <dbReference type="ARBA" id="ARBA00022932"/>
    </source>
</evidence>
<keyword evidence="20" id="KW-1185">Reference proteome</keyword>
<keyword evidence="5 14" id="KW-0548">Nucleotidyltransferase</keyword>
<organism evidence="19 20">
    <name type="scientific">Orenia metallireducens</name>
    <dbReference type="NCBI Taxonomy" id="1413210"/>
    <lineage>
        <taxon>Bacteria</taxon>
        <taxon>Bacillati</taxon>
        <taxon>Bacillota</taxon>
        <taxon>Clostridia</taxon>
        <taxon>Halanaerobiales</taxon>
        <taxon>Halobacteroidaceae</taxon>
        <taxon>Orenia</taxon>
    </lineage>
</organism>
<dbReference type="Pfam" id="PF01336">
    <property type="entry name" value="tRNA_anti-codon"/>
    <property type="match status" value="1"/>
</dbReference>
<dbReference type="InterPro" id="IPR012340">
    <property type="entry name" value="NA-bd_OB-fold"/>
</dbReference>
<dbReference type="EMBL" id="LWDV01000008">
    <property type="protein sequence ID" value="OCL27131.1"/>
    <property type="molecule type" value="Genomic_DNA"/>
</dbReference>
<dbReference type="SMART" id="SM00481">
    <property type="entry name" value="POLIIIAc"/>
    <property type="match status" value="1"/>
</dbReference>
<dbReference type="InterPro" id="IPR006054">
    <property type="entry name" value="DnaQ"/>
</dbReference>
<comment type="subcellular location">
    <subcellularLocation>
        <location evidence="2 14">Cytoplasm</location>
    </subcellularLocation>
</comment>
<dbReference type="InterPro" id="IPR038454">
    <property type="entry name" value="DnaA_N_sf"/>
</dbReference>
<reference evidence="19 20" key="2">
    <citation type="submission" date="2016-08" db="EMBL/GenBank/DDBJ databases">
        <title>Orenia metallireducens sp. nov. strain Z6, a Novel Metal-reducing Firmicute from the Deep Subsurface.</title>
        <authorList>
            <person name="Maxim B.I."/>
            <person name="Kenneth K."/>
            <person name="Flynn T.M."/>
            <person name="Oloughlin E.J."/>
            <person name="Locke R.A."/>
            <person name="Weber J.R."/>
            <person name="Egan S.M."/>
            <person name="Mackie R.I."/>
            <person name="Cann I.K."/>
        </authorList>
    </citation>
    <scope>NUCLEOTIDE SEQUENCE [LARGE SCALE GENOMIC DNA]</scope>
    <source>
        <strain evidence="19 20">Z6</strain>
    </source>
</reference>
<dbReference type="CDD" id="cd06127">
    <property type="entry name" value="DEDDh"/>
    <property type="match status" value="1"/>
</dbReference>
<dbReference type="InterPro" id="IPR000424">
    <property type="entry name" value="Primosome_PriB/ssb"/>
</dbReference>
<dbReference type="InterPro" id="IPR011708">
    <property type="entry name" value="DNA_pol3_alpha_NTPase_dom"/>
</dbReference>
<comment type="function">
    <text evidence="1 14">Required for replicative DNA synthesis. This DNA polymerase also exhibits 3' to 5' exonuclease activity.</text>
</comment>
<dbReference type="Gene3D" id="1.10.150.700">
    <property type="entry name" value="PolC, middle finger domain"/>
    <property type="match status" value="1"/>
</dbReference>
<dbReference type="Pfam" id="PF11490">
    <property type="entry name" value="DNA_pol3_a_NII"/>
    <property type="match status" value="1"/>
</dbReference>
<dbReference type="Pfam" id="PF02811">
    <property type="entry name" value="PHP"/>
    <property type="match status" value="2"/>
</dbReference>
<dbReference type="Gene3D" id="6.10.140.1510">
    <property type="match status" value="1"/>
</dbReference>
<comment type="similarity">
    <text evidence="14">Belongs to the DNA polymerase type-C family. PolC subfamily.</text>
</comment>
<dbReference type="Pfam" id="PF00929">
    <property type="entry name" value="RNase_T"/>
    <property type="match status" value="1"/>
</dbReference>
<dbReference type="InterPro" id="IPR004805">
    <property type="entry name" value="DnaE2/DnaE/PolC"/>
</dbReference>
<dbReference type="InterPro" id="IPR004013">
    <property type="entry name" value="PHP_dom"/>
</dbReference>
<dbReference type="Gene3D" id="1.10.150.870">
    <property type="match status" value="1"/>
</dbReference>
<evidence type="ECO:0000256" key="7">
    <source>
        <dbReference type="ARBA" id="ARBA00022722"/>
    </source>
</evidence>
<dbReference type="Gene3D" id="1.20.5.140">
    <property type="match status" value="1"/>
</dbReference>